<dbReference type="EMBL" id="CAJFDH010000005">
    <property type="protein sequence ID" value="CAD5223341.1"/>
    <property type="molecule type" value="Genomic_DNA"/>
</dbReference>
<dbReference type="Proteomes" id="UP000783686">
    <property type="component" value="Unassembled WGS sequence"/>
</dbReference>
<dbReference type="InterPro" id="IPR012444">
    <property type="entry name" value="DUF1647"/>
</dbReference>
<accession>A0A811L868</accession>
<comment type="caution">
    <text evidence="1">The sequence shown here is derived from an EMBL/GenBank/DDBJ whole genome shotgun (WGS) entry which is preliminary data.</text>
</comment>
<dbReference type="PANTHER" id="PTHR31389:SF4">
    <property type="entry name" value="LD39211P"/>
    <property type="match status" value="1"/>
</dbReference>
<name>A0A811L868_9BILA</name>
<gene>
    <name evidence="1" type="ORF">BOKJ2_LOCUS10111</name>
</gene>
<organism evidence="1 2">
    <name type="scientific">Bursaphelenchus okinawaensis</name>
    <dbReference type="NCBI Taxonomy" id="465554"/>
    <lineage>
        <taxon>Eukaryota</taxon>
        <taxon>Metazoa</taxon>
        <taxon>Ecdysozoa</taxon>
        <taxon>Nematoda</taxon>
        <taxon>Chromadorea</taxon>
        <taxon>Rhabditida</taxon>
        <taxon>Tylenchina</taxon>
        <taxon>Tylenchomorpha</taxon>
        <taxon>Aphelenchoidea</taxon>
        <taxon>Aphelenchoididae</taxon>
        <taxon>Bursaphelenchus</taxon>
    </lineage>
</organism>
<protein>
    <submittedName>
        <fullName evidence="1">Uncharacterized protein</fullName>
    </submittedName>
</protein>
<evidence type="ECO:0000313" key="1">
    <source>
        <dbReference type="EMBL" id="CAD5223341.1"/>
    </source>
</evidence>
<dbReference type="AlphaFoldDB" id="A0A811L868"/>
<dbReference type="EMBL" id="CAJFCW020000005">
    <property type="protein sequence ID" value="CAG9117575.1"/>
    <property type="molecule type" value="Genomic_DNA"/>
</dbReference>
<reference evidence="1" key="1">
    <citation type="submission" date="2020-09" db="EMBL/GenBank/DDBJ databases">
        <authorList>
            <person name="Kikuchi T."/>
        </authorList>
    </citation>
    <scope>NUCLEOTIDE SEQUENCE</scope>
    <source>
        <strain evidence="1">SH1</strain>
    </source>
</reference>
<proteinExistence type="predicted"/>
<dbReference type="Proteomes" id="UP000614601">
    <property type="component" value="Unassembled WGS sequence"/>
</dbReference>
<dbReference type="OrthoDB" id="10053392at2759"/>
<dbReference type="PANTHER" id="PTHR31389">
    <property type="entry name" value="LD39211P"/>
    <property type="match status" value="1"/>
</dbReference>
<evidence type="ECO:0000313" key="2">
    <source>
        <dbReference type="Proteomes" id="UP000614601"/>
    </source>
</evidence>
<keyword evidence="2" id="KW-1185">Reference proteome</keyword>
<sequence length="337" mass="40328">MCGDENFCYPGLDDYGRRRYGKPFNCSLLPYIKQYHLTERESQATPNDYETLNDTWIPVFATSVSDNHFGELRKMAKNILKIFGNFKLIVYDLGLNSTNVKELSSWCQVEYRKFNFSKYPPHVTNLFNYAFKMTIIETLQDTKTFFYLDSSGRFDRKSHIQILHHVKNGTIPPLAIFTRTWHSVYSTTHPGMFEYLPLPRHYAELVEYQAVLFVSDSPYTRKALKWYTLCALTQNCIQPVGSKQQCQYPYRKMNVSIDDENAVETIMQSRYIVTDYLKCHRYDQSFWNIFWITMLFDPEERWAAKLFKLKEWPEILTRKFVIDIGRRRQLMWRTYEW</sequence>
<dbReference type="Pfam" id="PF07801">
    <property type="entry name" value="DUF1647"/>
    <property type="match status" value="1"/>
</dbReference>